<dbReference type="PROSITE" id="PS50937">
    <property type="entry name" value="HTH_MERR_2"/>
    <property type="match status" value="1"/>
</dbReference>
<proteinExistence type="predicted"/>
<organism evidence="3 4">
    <name type="scientific">Niveibacterium microcysteis</name>
    <dbReference type="NCBI Taxonomy" id="2811415"/>
    <lineage>
        <taxon>Bacteria</taxon>
        <taxon>Pseudomonadati</taxon>
        <taxon>Pseudomonadota</taxon>
        <taxon>Betaproteobacteria</taxon>
        <taxon>Rhodocyclales</taxon>
        <taxon>Rhodocyclaceae</taxon>
        <taxon>Niveibacterium</taxon>
    </lineage>
</organism>
<dbReference type="EMBL" id="CP071060">
    <property type="protein sequence ID" value="QSI77968.1"/>
    <property type="molecule type" value="Genomic_DNA"/>
</dbReference>
<keyword evidence="4" id="KW-1185">Reference proteome</keyword>
<dbReference type="InterPro" id="IPR036594">
    <property type="entry name" value="Meth_synthase_dom"/>
</dbReference>
<dbReference type="PROSITE" id="PS51332">
    <property type="entry name" value="B12_BINDING"/>
    <property type="match status" value="1"/>
</dbReference>
<reference evidence="3 4" key="1">
    <citation type="submission" date="2021-02" db="EMBL/GenBank/DDBJ databases">
        <title>Niveibacterium changnyeongensis HC41.</title>
        <authorList>
            <person name="Kang M."/>
        </authorList>
    </citation>
    <scope>NUCLEOTIDE SEQUENCE [LARGE SCALE GENOMIC DNA]</scope>
    <source>
        <strain evidence="3 4">HC41</strain>
    </source>
</reference>
<accession>A0ABX7MB76</accession>
<dbReference type="InterPro" id="IPR003759">
    <property type="entry name" value="Cbl-bd_cap"/>
</dbReference>
<dbReference type="Pfam" id="PF02607">
    <property type="entry name" value="B12-binding_2"/>
    <property type="match status" value="1"/>
</dbReference>
<dbReference type="InterPro" id="IPR009061">
    <property type="entry name" value="DNA-bd_dom_put_sf"/>
</dbReference>
<dbReference type="SMART" id="SM00422">
    <property type="entry name" value="HTH_MERR"/>
    <property type="match status" value="1"/>
</dbReference>
<dbReference type="Gene3D" id="1.10.1660.10">
    <property type="match status" value="1"/>
</dbReference>
<evidence type="ECO:0000259" key="2">
    <source>
        <dbReference type="PROSITE" id="PS51332"/>
    </source>
</evidence>
<protein>
    <submittedName>
        <fullName evidence="3">MerR family transcriptional regulator</fullName>
    </submittedName>
</protein>
<dbReference type="Proteomes" id="UP000663570">
    <property type="component" value="Chromosome"/>
</dbReference>
<dbReference type="Pfam" id="PF13411">
    <property type="entry name" value="MerR_1"/>
    <property type="match status" value="1"/>
</dbReference>
<evidence type="ECO:0000313" key="4">
    <source>
        <dbReference type="Proteomes" id="UP000663570"/>
    </source>
</evidence>
<evidence type="ECO:0000259" key="1">
    <source>
        <dbReference type="PROSITE" id="PS50937"/>
    </source>
</evidence>
<dbReference type="SUPFAM" id="SSF46955">
    <property type="entry name" value="Putative DNA-binding domain"/>
    <property type="match status" value="1"/>
</dbReference>
<name>A0ABX7MB76_9RHOO</name>
<dbReference type="Gene3D" id="3.40.50.280">
    <property type="entry name" value="Cobalamin-binding domain"/>
    <property type="match status" value="1"/>
</dbReference>
<dbReference type="Gene3D" id="1.10.1240.10">
    <property type="entry name" value="Methionine synthase domain"/>
    <property type="match status" value="1"/>
</dbReference>
<feature type="domain" description="HTH merR-type" evidence="1">
    <location>
        <begin position="7"/>
        <end position="65"/>
    </location>
</feature>
<dbReference type="RefSeq" id="WP_206255231.1">
    <property type="nucleotide sequence ID" value="NZ_CP071060.1"/>
</dbReference>
<dbReference type="CDD" id="cd01104">
    <property type="entry name" value="HTH_MlrA-CarA"/>
    <property type="match status" value="1"/>
</dbReference>
<feature type="domain" description="B12-binding" evidence="2">
    <location>
        <begin position="179"/>
        <end position="303"/>
    </location>
</feature>
<dbReference type="InterPro" id="IPR000551">
    <property type="entry name" value="MerR-type_HTH_dom"/>
</dbReference>
<evidence type="ECO:0000313" key="3">
    <source>
        <dbReference type="EMBL" id="QSI77968.1"/>
    </source>
</evidence>
<sequence>MSKDPTKLAIAAVERETGLPKDTLRMWERRYGFPQPERDEHDERLYPADQVEKLRLLKHLVDQGMRPGKLIEASIETLGEMLQARQAQTIDCPNAASRCNSIVELLRLHRSEELRRTLQQTLLKQGLQAFVVETVAPLNTLIGNAWLRGEIQVPEEHLYTEQVQNLLRSAINAQGGGQRPRVLLTTFPDELHVLGLLMAEALLVSEGASCVSLGTQMPIANIDSAARAGDFDIVALSFSAAFPARQAVEGLTQLRAALPDGVALWAGGRAIAGRRDAIPGVSIITDIRETLSALEAWRTANAA</sequence>
<gene>
    <name evidence="3" type="ORF">JY500_04815</name>
</gene>
<dbReference type="SUPFAM" id="SSF52242">
    <property type="entry name" value="Cobalamin (vitamin B12)-binding domain"/>
    <property type="match status" value="1"/>
</dbReference>
<dbReference type="InterPro" id="IPR006158">
    <property type="entry name" value="Cobalamin-bd"/>
</dbReference>
<dbReference type="InterPro" id="IPR036724">
    <property type="entry name" value="Cobalamin-bd_sf"/>
</dbReference>